<sequence length="73" mass="8232">MARARFTECAARQPLAFSRFHDLMHGIARVADAGVRLADRRAGMMRAARPPQSARPQRTAVRPRFDTIQRTSP</sequence>
<dbReference type="AlphaFoldDB" id="A0AAW4TKK3"/>
<reference evidence="2" key="1">
    <citation type="submission" date="2023-08" db="EMBL/GenBank/DDBJ databases">
        <title>A collection of bacterial strains from the Burkholderia cepacia Research Laboratory and Repository.</title>
        <authorList>
            <person name="Lipuma J."/>
            <person name="Spilker T."/>
        </authorList>
    </citation>
    <scope>NUCLEOTIDE SEQUENCE</scope>
    <source>
        <strain evidence="2">AU0862</strain>
    </source>
</reference>
<accession>A0AAW4TKK3</accession>
<evidence type="ECO:0000313" key="3">
    <source>
        <dbReference type="Proteomes" id="UP001199070"/>
    </source>
</evidence>
<gene>
    <name evidence="2" type="ORF">LGN22_32970</name>
</gene>
<dbReference type="Proteomes" id="UP001199070">
    <property type="component" value="Unassembled WGS sequence"/>
</dbReference>
<evidence type="ECO:0000313" key="2">
    <source>
        <dbReference type="EMBL" id="MCA8383734.1"/>
    </source>
</evidence>
<evidence type="ECO:0000256" key="1">
    <source>
        <dbReference type="SAM" id="MobiDB-lite"/>
    </source>
</evidence>
<name>A0AAW4TKK3_9BURK</name>
<dbReference type="RefSeq" id="WP_041489608.1">
    <property type="nucleotide sequence ID" value="NZ_CADEUI010000011.1"/>
</dbReference>
<comment type="caution">
    <text evidence="2">The sequence shown here is derived from an EMBL/GenBank/DDBJ whole genome shotgun (WGS) entry which is preliminary data.</text>
</comment>
<organism evidence="2 3">
    <name type="scientific">Burkholderia cenocepacia</name>
    <dbReference type="NCBI Taxonomy" id="95486"/>
    <lineage>
        <taxon>Bacteria</taxon>
        <taxon>Pseudomonadati</taxon>
        <taxon>Pseudomonadota</taxon>
        <taxon>Betaproteobacteria</taxon>
        <taxon>Burkholderiales</taxon>
        <taxon>Burkholderiaceae</taxon>
        <taxon>Burkholderia</taxon>
        <taxon>Burkholderia cepacia complex</taxon>
    </lineage>
</organism>
<proteinExistence type="predicted"/>
<protein>
    <submittedName>
        <fullName evidence="2">Uncharacterized protein</fullName>
    </submittedName>
</protein>
<dbReference type="EMBL" id="JAIZTC010000015">
    <property type="protein sequence ID" value="MCA8383734.1"/>
    <property type="molecule type" value="Genomic_DNA"/>
</dbReference>
<feature type="region of interest" description="Disordered" evidence="1">
    <location>
        <begin position="44"/>
        <end position="73"/>
    </location>
</feature>